<accession>A0A2J6PMI7</accession>
<dbReference type="STRING" id="1745343.A0A2J6PMI7"/>
<keyword evidence="3" id="KW-1185">Reference proteome</keyword>
<feature type="region of interest" description="Disordered" evidence="1">
    <location>
        <begin position="101"/>
        <end position="124"/>
    </location>
</feature>
<name>A0A2J6PMI7_9HELO</name>
<evidence type="ECO:0000313" key="3">
    <source>
        <dbReference type="Proteomes" id="UP000235672"/>
    </source>
</evidence>
<evidence type="ECO:0000313" key="2">
    <source>
        <dbReference type="EMBL" id="PMD15242.1"/>
    </source>
</evidence>
<feature type="non-terminal residue" evidence="2">
    <location>
        <position position="124"/>
    </location>
</feature>
<dbReference type="OrthoDB" id="3537171at2759"/>
<dbReference type="Proteomes" id="UP000235672">
    <property type="component" value="Unassembled WGS sequence"/>
</dbReference>
<sequence>MTSFHGTAIKKHAATKGVKLNTGILAAQRFGYLRVKTESRPFAKDTLKLRNGKAMKRDFCYVNVKQSYVIELQALAQYGFKELVDAYRLTAHATKKLINAVRSKEKSKEKNMKGEKANSNTRLN</sequence>
<gene>
    <name evidence="2" type="ORF">NA56DRAFT_650379</name>
</gene>
<dbReference type="EMBL" id="KZ613515">
    <property type="protein sequence ID" value="PMD15242.1"/>
    <property type="molecule type" value="Genomic_DNA"/>
</dbReference>
<reference evidence="2 3" key="1">
    <citation type="submission" date="2016-05" db="EMBL/GenBank/DDBJ databases">
        <title>A degradative enzymes factory behind the ericoid mycorrhizal symbiosis.</title>
        <authorList>
            <consortium name="DOE Joint Genome Institute"/>
            <person name="Martino E."/>
            <person name="Morin E."/>
            <person name="Grelet G."/>
            <person name="Kuo A."/>
            <person name="Kohler A."/>
            <person name="Daghino S."/>
            <person name="Barry K."/>
            <person name="Choi C."/>
            <person name="Cichocki N."/>
            <person name="Clum A."/>
            <person name="Copeland A."/>
            <person name="Hainaut M."/>
            <person name="Haridas S."/>
            <person name="Labutti K."/>
            <person name="Lindquist E."/>
            <person name="Lipzen A."/>
            <person name="Khouja H.-R."/>
            <person name="Murat C."/>
            <person name="Ohm R."/>
            <person name="Olson A."/>
            <person name="Spatafora J."/>
            <person name="Veneault-Fourrey C."/>
            <person name="Henrissat B."/>
            <person name="Grigoriev I."/>
            <person name="Martin F."/>
            <person name="Perotto S."/>
        </authorList>
    </citation>
    <scope>NUCLEOTIDE SEQUENCE [LARGE SCALE GENOMIC DNA]</scope>
    <source>
        <strain evidence="2 3">UAMH 7357</strain>
    </source>
</reference>
<dbReference type="AlphaFoldDB" id="A0A2J6PMI7"/>
<feature type="compositionally biased region" description="Basic and acidic residues" evidence="1">
    <location>
        <begin position="102"/>
        <end position="116"/>
    </location>
</feature>
<evidence type="ECO:0000256" key="1">
    <source>
        <dbReference type="SAM" id="MobiDB-lite"/>
    </source>
</evidence>
<organism evidence="2 3">
    <name type="scientific">Hyaloscypha hepaticicola</name>
    <dbReference type="NCBI Taxonomy" id="2082293"/>
    <lineage>
        <taxon>Eukaryota</taxon>
        <taxon>Fungi</taxon>
        <taxon>Dikarya</taxon>
        <taxon>Ascomycota</taxon>
        <taxon>Pezizomycotina</taxon>
        <taxon>Leotiomycetes</taxon>
        <taxon>Helotiales</taxon>
        <taxon>Hyaloscyphaceae</taxon>
        <taxon>Hyaloscypha</taxon>
    </lineage>
</organism>
<proteinExistence type="predicted"/>
<protein>
    <submittedName>
        <fullName evidence="2">Uncharacterized protein</fullName>
    </submittedName>
</protein>